<dbReference type="GO" id="GO:0005666">
    <property type="term" value="C:RNA polymerase III complex"/>
    <property type="evidence" value="ECO:0007669"/>
    <property type="project" value="InterPro"/>
</dbReference>
<dbReference type="PANTHER" id="PTHR13408:SF0">
    <property type="entry name" value="DNA-DIRECTED RNA POLYMERASE III SUBUNIT RPC4"/>
    <property type="match status" value="1"/>
</dbReference>
<evidence type="ECO:0000256" key="2">
    <source>
        <dbReference type="ARBA" id="ARBA00022478"/>
    </source>
</evidence>
<feature type="compositionally biased region" description="Acidic residues" evidence="5">
    <location>
        <begin position="326"/>
        <end position="338"/>
    </location>
</feature>
<evidence type="ECO:0000313" key="6">
    <source>
        <dbReference type="EMBL" id="KAF2105032.1"/>
    </source>
</evidence>
<feature type="region of interest" description="Disordered" evidence="5">
    <location>
        <begin position="492"/>
        <end position="536"/>
    </location>
</feature>
<evidence type="ECO:0000256" key="5">
    <source>
        <dbReference type="SAM" id="MobiDB-lite"/>
    </source>
</evidence>
<sequence>MPPKRTRGGASKASNSRKAREPDSTAEEVVAQASAGAEDVSTDGRPQDEGETVGHEAAENPLQSEVARDKASASEANPTASQTGQTQDVLRNSHSGLSGSPSQSQRGKKALQPKFTTRRTKEERAAAARAEVNKEYERDKEWHLAEKRRLEREKRLKENNERSIAGGRGRGRGGFMGDHSRYSGPGQGAFSGGSLDTVPKTWSKHRKAGVHRPAYTYTKSGRPVKIEDGEGPGDMDRDGDMEMTGSRVKREEILISSDEDDAAQGPKRNIDLINLVSDDAMTESEGEDRMVPRKHGIAPVRIRRKTPPRKEDLNIKAIKKTPGAADEAEDDGTDDEPIVVEGPKKGKARARDVEVVQTTRRWRGVYDDEDEAKVQVKDEPMEDEVMAVDTLEEDEQGPQRAQKRKGKARTKSDLLFNKTEFQTEQEREEWDRHLDDLETLREELGTITIRSDADGDTDMTESRPARDQKADNVYLFQFPPILPDLILASEKVKHEQEQENTKMVNEHPEPVPVSNVKDKGKGKAKEKEVEKEKAKEVIKVEDDETDLSKEKEERAVKMPPGMVGKLRVHQSGKVTLDWGGTSLQVNMGLKATVFEDAAIVKPPLPGAVQGEAGEALGLGAVRGKFVVTPDFQELFKNA</sequence>
<feature type="compositionally biased region" description="Polar residues" evidence="5">
    <location>
        <begin position="74"/>
        <end position="92"/>
    </location>
</feature>
<dbReference type="Proteomes" id="UP000799772">
    <property type="component" value="Unassembled WGS sequence"/>
</dbReference>
<evidence type="ECO:0000256" key="1">
    <source>
        <dbReference type="ARBA" id="ARBA00004123"/>
    </source>
</evidence>
<accession>A0A9P4IV82</accession>
<feature type="compositionally biased region" description="Basic and acidic residues" evidence="5">
    <location>
        <begin position="119"/>
        <end position="161"/>
    </location>
</feature>
<feature type="compositionally biased region" description="Basic residues" evidence="5">
    <location>
        <begin position="292"/>
        <end position="307"/>
    </location>
</feature>
<feature type="region of interest" description="Disordered" evidence="5">
    <location>
        <begin position="281"/>
        <end position="352"/>
    </location>
</feature>
<evidence type="ECO:0000256" key="4">
    <source>
        <dbReference type="ARBA" id="ARBA00023242"/>
    </source>
</evidence>
<keyword evidence="3" id="KW-0804">Transcription</keyword>
<evidence type="ECO:0008006" key="8">
    <source>
        <dbReference type="Google" id="ProtNLM"/>
    </source>
</evidence>
<feature type="compositionally biased region" description="Basic and acidic residues" evidence="5">
    <location>
        <begin position="516"/>
        <end position="536"/>
    </location>
</feature>
<gene>
    <name evidence="6" type="ORF">NA57DRAFT_51814</name>
</gene>
<keyword evidence="7" id="KW-1185">Reference proteome</keyword>
<feature type="compositionally biased region" description="Gly residues" evidence="5">
    <location>
        <begin position="166"/>
        <end position="176"/>
    </location>
</feature>
<dbReference type="PANTHER" id="PTHR13408">
    <property type="entry name" value="DNA-DIRECTED RNA POLYMERASE III"/>
    <property type="match status" value="1"/>
</dbReference>
<name>A0A9P4IV82_9PEZI</name>
<comment type="caution">
    <text evidence="6">The sequence shown here is derived from an EMBL/GenBank/DDBJ whole genome shotgun (WGS) entry which is preliminary data.</text>
</comment>
<dbReference type="GO" id="GO:0042797">
    <property type="term" value="P:tRNA transcription by RNA polymerase III"/>
    <property type="evidence" value="ECO:0007669"/>
    <property type="project" value="TreeGrafter"/>
</dbReference>
<protein>
    <recommendedName>
        <fullName evidence="8">RNA polymerase III RPC4-domain-containing protein</fullName>
    </recommendedName>
</protein>
<evidence type="ECO:0000256" key="3">
    <source>
        <dbReference type="ARBA" id="ARBA00023163"/>
    </source>
</evidence>
<evidence type="ECO:0000313" key="7">
    <source>
        <dbReference type="Proteomes" id="UP000799772"/>
    </source>
</evidence>
<proteinExistence type="predicted"/>
<keyword evidence="4" id="KW-0539">Nucleus</keyword>
<dbReference type="EMBL" id="ML978121">
    <property type="protein sequence ID" value="KAF2105032.1"/>
    <property type="molecule type" value="Genomic_DNA"/>
</dbReference>
<dbReference type="AlphaFoldDB" id="A0A9P4IV82"/>
<feature type="compositionally biased region" description="Basic and acidic residues" evidence="5">
    <location>
        <begin position="224"/>
        <end position="240"/>
    </location>
</feature>
<feature type="region of interest" description="Disordered" evidence="5">
    <location>
        <begin position="445"/>
        <end position="468"/>
    </location>
</feature>
<dbReference type="GO" id="GO:0003677">
    <property type="term" value="F:DNA binding"/>
    <property type="evidence" value="ECO:0007669"/>
    <property type="project" value="InterPro"/>
</dbReference>
<dbReference type="Pfam" id="PF05132">
    <property type="entry name" value="RNA_pol_Rpc4"/>
    <property type="match status" value="1"/>
</dbReference>
<organism evidence="6 7">
    <name type="scientific">Rhizodiscina lignyota</name>
    <dbReference type="NCBI Taxonomy" id="1504668"/>
    <lineage>
        <taxon>Eukaryota</taxon>
        <taxon>Fungi</taxon>
        <taxon>Dikarya</taxon>
        <taxon>Ascomycota</taxon>
        <taxon>Pezizomycotina</taxon>
        <taxon>Dothideomycetes</taxon>
        <taxon>Pleosporomycetidae</taxon>
        <taxon>Aulographales</taxon>
        <taxon>Rhizodiscinaceae</taxon>
        <taxon>Rhizodiscina</taxon>
    </lineage>
</organism>
<feature type="compositionally biased region" description="Basic and acidic residues" evidence="5">
    <location>
        <begin position="45"/>
        <end position="58"/>
    </location>
</feature>
<comment type="subcellular location">
    <subcellularLocation>
        <location evidence="1">Nucleus</location>
    </subcellularLocation>
</comment>
<feature type="compositionally biased region" description="Low complexity" evidence="5">
    <location>
        <begin position="93"/>
        <end position="105"/>
    </location>
</feature>
<dbReference type="OrthoDB" id="5836119at2759"/>
<reference evidence="6" key="1">
    <citation type="journal article" date="2020" name="Stud. Mycol.">
        <title>101 Dothideomycetes genomes: a test case for predicting lifestyles and emergence of pathogens.</title>
        <authorList>
            <person name="Haridas S."/>
            <person name="Albert R."/>
            <person name="Binder M."/>
            <person name="Bloem J."/>
            <person name="Labutti K."/>
            <person name="Salamov A."/>
            <person name="Andreopoulos B."/>
            <person name="Baker S."/>
            <person name="Barry K."/>
            <person name="Bills G."/>
            <person name="Bluhm B."/>
            <person name="Cannon C."/>
            <person name="Castanera R."/>
            <person name="Culley D."/>
            <person name="Daum C."/>
            <person name="Ezra D."/>
            <person name="Gonzalez J."/>
            <person name="Henrissat B."/>
            <person name="Kuo A."/>
            <person name="Liang C."/>
            <person name="Lipzen A."/>
            <person name="Lutzoni F."/>
            <person name="Magnuson J."/>
            <person name="Mondo S."/>
            <person name="Nolan M."/>
            <person name="Ohm R."/>
            <person name="Pangilinan J."/>
            <person name="Park H.-J."/>
            <person name="Ramirez L."/>
            <person name="Alfaro M."/>
            <person name="Sun H."/>
            <person name="Tritt A."/>
            <person name="Yoshinaga Y."/>
            <person name="Zwiers L.-H."/>
            <person name="Turgeon B."/>
            <person name="Goodwin S."/>
            <person name="Spatafora J."/>
            <person name="Crous P."/>
            <person name="Grigoriev I."/>
        </authorList>
    </citation>
    <scope>NUCLEOTIDE SEQUENCE</scope>
    <source>
        <strain evidence="6">CBS 133067</strain>
    </source>
</reference>
<keyword evidence="2" id="KW-0240">DNA-directed RNA polymerase</keyword>
<dbReference type="InterPro" id="IPR007811">
    <property type="entry name" value="RPC4"/>
</dbReference>
<feature type="region of interest" description="Disordered" evidence="5">
    <location>
        <begin position="390"/>
        <end position="411"/>
    </location>
</feature>
<feature type="compositionally biased region" description="Basic and acidic residues" evidence="5">
    <location>
        <begin position="492"/>
        <end position="509"/>
    </location>
</feature>
<feature type="region of interest" description="Disordered" evidence="5">
    <location>
        <begin position="1"/>
        <end position="243"/>
    </location>
</feature>